<sequence length="43" mass="4900">MSSQYGLPPHTAVYCYFAAWRDDGTGQTIHDLLRCQVREKAGR</sequence>
<reference evidence="2" key="1">
    <citation type="journal article" date="2019" name="Int. J. Syst. Evol. Microbiol.">
        <title>The Global Catalogue of Microorganisms (GCM) 10K type strain sequencing project: providing services to taxonomists for standard genome sequencing and annotation.</title>
        <authorList>
            <consortium name="The Broad Institute Genomics Platform"/>
            <consortium name="The Broad Institute Genome Sequencing Center for Infectious Disease"/>
            <person name="Wu L."/>
            <person name="Ma J."/>
        </authorList>
    </citation>
    <scope>NUCLEOTIDE SEQUENCE [LARGE SCALE GENOMIC DNA]</scope>
    <source>
        <strain evidence="2">JCM 9373</strain>
    </source>
</reference>
<evidence type="ECO:0000313" key="2">
    <source>
        <dbReference type="Proteomes" id="UP001500320"/>
    </source>
</evidence>
<protein>
    <recommendedName>
        <fullName evidence="3">Transposase</fullName>
    </recommendedName>
</protein>
<comment type="caution">
    <text evidence="1">The sequence shown here is derived from an EMBL/GenBank/DDBJ whole genome shotgun (WGS) entry which is preliminary data.</text>
</comment>
<dbReference type="RefSeq" id="WP_344858888.1">
    <property type="nucleotide sequence ID" value="NZ_BAAAUT010000016.1"/>
</dbReference>
<evidence type="ECO:0008006" key="3">
    <source>
        <dbReference type="Google" id="ProtNLM"/>
    </source>
</evidence>
<dbReference type="EMBL" id="BAAAUT010000016">
    <property type="protein sequence ID" value="GAA3133025.1"/>
    <property type="molecule type" value="Genomic_DNA"/>
</dbReference>
<keyword evidence="2" id="KW-1185">Reference proteome</keyword>
<dbReference type="Proteomes" id="UP001500320">
    <property type="component" value="Unassembled WGS sequence"/>
</dbReference>
<gene>
    <name evidence="1" type="ORF">GCM10010466_24540</name>
</gene>
<name>A0ABP6N102_9ACTN</name>
<proteinExistence type="predicted"/>
<accession>A0ABP6N102</accession>
<organism evidence="1 2">
    <name type="scientific">Planomonospora alba</name>
    <dbReference type="NCBI Taxonomy" id="161354"/>
    <lineage>
        <taxon>Bacteria</taxon>
        <taxon>Bacillati</taxon>
        <taxon>Actinomycetota</taxon>
        <taxon>Actinomycetes</taxon>
        <taxon>Streptosporangiales</taxon>
        <taxon>Streptosporangiaceae</taxon>
        <taxon>Planomonospora</taxon>
    </lineage>
</organism>
<evidence type="ECO:0000313" key="1">
    <source>
        <dbReference type="EMBL" id="GAA3133025.1"/>
    </source>
</evidence>